<evidence type="ECO:0000313" key="1">
    <source>
        <dbReference type="EMBL" id="CAK5006993.1"/>
    </source>
</evidence>
<name>A0ACB0XL45_MELEN</name>
<dbReference type="EMBL" id="CAVMJV010000001">
    <property type="protein sequence ID" value="CAK5006993.1"/>
    <property type="molecule type" value="Genomic_DNA"/>
</dbReference>
<reference evidence="1" key="1">
    <citation type="submission" date="2023-11" db="EMBL/GenBank/DDBJ databases">
        <authorList>
            <person name="Poullet M."/>
        </authorList>
    </citation>
    <scope>NUCLEOTIDE SEQUENCE</scope>
    <source>
        <strain evidence="1">E1834</strain>
    </source>
</reference>
<comment type="caution">
    <text evidence="1">The sequence shown here is derived from an EMBL/GenBank/DDBJ whole genome shotgun (WGS) entry which is preliminary data.</text>
</comment>
<protein>
    <submittedName>
        <fullName evidence="1">Uncharacterized protein</fullName>
    </submittedName>
</protein>
<gene>
    <name evidence="1" type="ORF">MENTE1834_LOCUS651</name>
</gene>
<sequence>MFAKCGKNCFSVTCSPNAPISFPKATGQRLYESRNTTSLHLLLRGIFNS</sequence>
<accession>A0ACB0XL45</accession>
<proteinExistence type="predicted"/>
<dbReference type="Proteomes" id="UP001497535">
    <property type="component" value="Unassembled WGS sequence"/>
</dbReference>
<evidence type="ECO:0000313" key="2">
    <source>
        <dbReference type="Proteomes" id="UP001497535"/>
    </source>
</evidence>
<keyword evidence="2" id="KW-1185">Reference proteome</keyword>
<organism evidence="1 2">
    <name type="scientific">Meloidogyne enterolobii</name>
    <name type="common">Root-knot nematode worm</name>
    <name type="synonym">Meloidogyne mayaguensis</name>
    <dbReference type="NCBI Taxonomy" id="390850"/>
    <lineage>
        <taxon>Eukaryota</taxon>
        <taxon>Metazoa</taxon>
        <taxon>Ecdysozoa</taxon>
        <taxon>Nematoda</taxon>
        <taxon>Chromadorea</taxon>
        <taxon>Rhabditida</taxon>
        <taxon>Tylenchina</taxon>
        <taxon>Tylenchomorpha</taxon>
        <taxon>Tylenchoidea</taxon>
        <taxon>Meloidogynidae</taxon>
        <taxon>Meloidogyninae</taxon>
        <taxon>Meloidogyne</taxon>
    </lineage>
</organism>